<dbReference type="PANTHER" id="PTHR23416">
    <property type="entry name" value="SIALIC ACID SYNTHASE-RELATED"/>
    <property type="match status" value="1"/>
</dbReference>
<dbReference type="Gene3D" id="2.160.10.10">
    <property type="entry name" value="Hexapeptide repeat proteins"/>
    <property type="match status" value="1"/>
</dbReference>
<dbReference type="InterPro" id="IPR011004">
    <property type="entry name" value="Trimer_LpxA-like_sf"/>
</dbReference>
<accession>A1RC21</accession>
<dbReference type="InterPro" id="IPR001451">
    <property type="entry name" value="Hexapep"/>
</dbReference>
<dbReference type="Pfam" id="PF14602">
    <property type="entry name" value="Hexapep_2"/>
    <property type="match status" value="2"/>
</dbReference>
<evidence type="ECO:0000256" key="1">
    <source>
        <dbReference type="ARBA" id="ARBA00007274"/>
    </source>
</evidence>
<dbReference type="STRING" id="290340.AAur_4116"/>
<dbReference type="RefSeq" id="WP_011776707.1">
    <property type="nucleotide sequence ID" value="NC_008711.1"/>
</dbReference>
<dbReference type="eggNOG" id="COG0110">
    <property type="taxonomic scope" value="Bacteria"/>
</dbReference>
<proteinExistence type="inferred from homology"/>
<dbReference type="GO" id="GO:0008374">
    <property type="term" value="F:O-acyltransferase activity"/>
    <property type="evidence" value="ECO:0007669"/>
    <property type="project" value="TreeGrafter"/>
</dbReference>
<dbReference type="HOGENOM" id="CLU_051638_7_2_11"/>
<comment type="similarity">
    <text evidence="1">Belongs to the transferase hexapeptide repeat family.</text>
</comment>
<reference evidence="3 4" key="1">
    <citation type="journal article" date="2006" name="PLoS Genet.">
        <title>Secrets of soil survival revealed by the genome sequence of Arthrobacter aurescens TC1.</title>
        <authorList>
            <person name="Mongodin E.F."/>
            <person name="Shapir N."/>
            <person name="Daugherty S.C."/>
            <person name="DeBoy R.T."/>
            <person name="Emerson J.B."/>
            <person name="Shvartzbeyn A."/>
            <person name="Radune D."/>
            <person name="Vamathevan J."/>
            <person name="Riggs F."/>
            <person name="Grinberg V."/>
            <person name="Khouri H."/>
            <person name="Wackett L.P."/>
            <person name="Nelson K.E."/>
            <person name="Sadowsky M.J."/>
        </authorList>
    </citation>
    <scope>NUCLEOTIDE SEQUENCE [LARGE SCALE GENOMIC DNA]</scope>
    <source>
        <strain evidence="3 4">TC1</strain>
    </source>
</reference>
<organism evidence="3 4">
    <name type="scientific">Paenarthrobacter aurescens (strain TC1)</name>
    <dbReference type="NCBI Taxonomy" id="290340"/>
    <lineage>
        <taxon>Bacteria</taxon>
        <taxon>Bacillati</taxon>
        <taxon>Actinomycetota</taxon>
        <taxon>Actinomycetes</taxon>
        <taxon>Micrococcales</taxon>
        <taxon>Micrococcaceae</taxon>
        <taxon>Paenarthrobacter</taxon>
    </lineage>
</organism>
<dbReference type="Proteomes" id="UP000000637">
    <property type="component" value="Chromosome"/>
</dbReference>
<dbReference type="OrthoDB" id="2643438at2"/>
<evidence type="ECO:0000313" key="3">
    <source>
        <dbReference type="EMBL" id="ABM09929.1"/>
    </source>
</evidence>
<dbReference type="SUPFAM" id="SSF51161">
    <property type="entry name" value="Trimeric LpxA-like enzymes"/>
    <property type="match status" value="1"/>
</dbReference>
<name>A1RC21_PAEAT</name>
<protein>
    <submittedName>
        <fullName evidence="3">Acetyltransferase-like protein</fullName>
    </submittedName>
</protein>
<evidence type="ECO:0000313" key="4">
    <source>
        <dbReference type="Proteomes" id="UP000000637"/>
    </source>
</evidence>
<evidence type="ECO:0000256" key="2">
    <source>
        <dbReference type="ARBA" id="ARBA00022679"/>
    </source>
</evidence>
<dbReference type="GO" id="GO:0005829">
    <property type="term" value="C:cytosol"/>
    <property type="evidence" value="ECO:0007669"/>
    <property type="project" value="TreeGrafter"/>
</dbReference>
<keyword evidence="4" id="KW-1185">Reference proteome</keyword>
<keyword evidence="2" id="KW-0808">Transferase</keyword>
<dbReference type="InterPro" id="IPR051159">
    <property type="entry name" value="Hexapeptide_acetyltransf"/>
</dbReference>
<gene>
    <name evidence="3" type="ordered locus">AAur_4116</name>
</gene>
<dbReference type="PANTHER" id="PTHR23416:SF23">
    <property type="entry name" value="ACETYLTRANSFERASE C18B11.09C-RELATED"/>
    <property type="match status" value="1"/>
</dbReference>
<dbReference type="KEGG" id="aau:AAur_4116"/>
<dbReference type="CDD" id="cd05825">
    <property type="entry name" value="LbH_wcaF_like"/>
    <property type="match status" value="1"/>
</dbReference>
<dbReference type="AlphaFoldDB" id="A1RC21"/>
<sequence length="188" mass="19955">MSRLDLAGFTGAGYDKGRGLLWQAAWFTAQNLVFRAWWCPSSLRVRILRAFGASVGQGVKIRHGVNIHWPWKLTLGDNVWIGVDAWILNLEPVTIGSDCCISQGVLLCTGSHSFDSPTFEFDNAPIVIGDGSWIGARATVLRGVNVGDACLVGASALVVKDVPPGARLLASIGTSRPAQTAKAGGEPL</sequence>
<dbReference type="EMBL" id="CP000474">
    <property type="protein sequence ID" value="ABM09929.1"/>
    <property type="molecule type" value="Genomic_DNA"/>
</dbReference>